<protein>
    <submittedName>
        <fullName evidence="4">Restriction system protein</fullName>
    </submittedName>
</protein>
<feature type="domain" description="Restriction system protein Mrr-like N-terminal" evidence="3">
    <location>
        <begin position="9"/>
        <end position="91"/>
    </location>
</feature>
<dbReference type="Pfam" id="PF04471">
    <property type="entry name" value="Mrr_cat"/>
    <property type="match status" value="1"/>
</dbReference>
<feature type="region of interest" description="Disordered" evidence="1">
    <location>
        <begin position="107"/>
        <end position="134"/>
    </location>
</feature>
<dbReference type="InterPro" id="IPR007560">
    <property type="entry name" value="Restrct_endonuc_IV_Mrr"/>
</dbReference>
<evidence type="ECO:0000259" key="2">
    <source>
        <dbReference type="Pfam" id="PF04471"/>
    </source>
</evidence>
<sequence length="307" mass="34790">MPIPKHFEIRVPALQLLQDKGTLKLNEVVAFLGEYFQLTEEDMSEMYPSGNGHIFYDRVSWALSYLNMADLLDKPKRGFYKINDSGNLLLQTPQKINDYVDTKVNEREVPRKSKKNTKLEEEINESTNSGTPSEKLYSSFEKIKSARKTEILNMILSKTPYEFENLVVQLLQQMGYGGEIKDSGLVTKASNDGGIDGIIKEDELGLGRIHIQAKRYDHKNGVGRDDIQRFAGAMLGAPMSKGVFITTSYFSKGAIEYVLKLNNATIILIDGDQLAEYIYKFGLGMQVVQTIEIKKLDTDFWDTMKDN</sequence>
<feature type="compositionally biased region" description="Basic and acidic residues" evidence="1">
    <location>
        <begin position="107"/>
        <end position="121"/>
    </location>
</feature>
<dbReference type="AlphaFoldDB" id="A0A1G7CAI4"/>
<dbReference type="STRING" id="227084.SAMN05421855_101276"/>
<gene>
    <name evidence="4" type="ORF">SAMN05421855_101276</name>
</gene>
<feature type="domain" description="Restriction endonuclease type IV Mrr" evidence="2">
    <location>
        <begin position="159"/>
        <end position="277"/>
    </location>
</feature>
<evidence type="ECO:0000313" key="5">
    <source>
        <dbReference type="Proteomes" id="UP000199321"/>
    </source>
</evidence>
<dbReference type="GO" id="GO:0009307">
    <property type="term" value="P:DNA restriction-modification system"/>
    <property type="evidence" value="ECO:0007669"/>
    <property type="project" value="InterPro"/>
</dbReference>
<dbReference type="InterPro" id="IPR011335">
    <property type="entry name" value="Restrct_endonuc-II-like"/>
</dbReference>
<dbReference type="Pfam" id="PF14338">
    <property type="entry name" value="Mrr_N"/>
    <property type="match status" value="1"/>
</dbReference>
<dbReference type="EMBL" id="FNBA01000001">
    <property type="protein sequence ID" value="SDE36348.1"/>
    <property type="molecule type" value="Genomic_DNA"/>
</dbReference>
<dbReference type="InterPro" id="IPR011856">
    <property type="entry name" value="tRNA_endonuc-like_dom_sf"/>
</dbReference>
<proteinExistence type="predicted"/>
<dbReference type="OrthoDB" id="9803736at2"/>
<dbReference type="InterPro" id="IPR025745">
    <property type="entry name" value="Mrr-like_N_dom"/>
</dbReference>
<organism evidence="4 5">
    <name type="scientific">Ulvibacter litoralis</name>
    <dbReference type="NCBI Taxonomy" id="227084"/>
    <lineage>
        <taxon>Bacteria</taxon>
        <taxon>Pseudomonadati</taxon>
        <taxon>Bacteroidota</taxon>
        <taxon>Flavobacteriia</taxon>
        <taxon>Flavobacteriales</taxon>
        <taxon>Flavobacteriaceae</taxon>
        <taxon>Ulvibacter</taxon>
    </lineage>
</organism>
<dbReference type="InterPro" id="IPR052906">
    <property type="entry name" value="Type_IV_Methyl-Rstrct_Enzyme"/>
</dbReference>
<dbReference type="Gene3D" id="3.40.1350.10">
    <property type="match status" value="1"/>
</dbReference>
<evidence type="ECO:0000259" key="3">
    <source>
        <dbReference type="Pfam" id="PF14338"/>
    </source>
</evidence>
<dbReference type="PANTHER" id="PTHR30015">
    <property type="entry name" value="MRR RESTRICTION SYSTEM PROTEIN"/>
    <property type="match status" value="1"/>
</dbReference>
<keyword evidence="5" id="KW-1185">Reference proteome</keyword>
<dbReference type="GO" id="GO:0003677">
    <property type="term" value="F:DNA binding"/>
    <property type="evidence" value="ECO:0007669"/>
    <property type="project" value="InterPro"/>
</dbReference>
<dbReference type="PANTHER" id="PTHR30015:SF7">
    <property type="entry name" value="TYPE IV METHYL-DIRECTED RESTRICTION ENZYME ECOKMRR"/>
    <property type="match status" value="1"/>
</dbReference>
<accession>A0A1G7CAI4</accession>
<dbReference type="GO" id="GO:0015666">
    <property type="term" value="F:restriction endodeoxyribonuclease activity"/>
    <property type="evidence" value="ECO:0007669"/>
    <property type="project" value="TreeGrafter"/>
</dbReference>
<evidence type="ECO:0000256" key="1">
    <source>
        <dbReference type="SAM" id="MobiDB-lite"/>
    </source>
</evidence>
<dbReference type="Proteomes" id="UP000199321">
    <property type="component" value="Unassembled WGS sequence"/>
</dbReference>
<dbReference type="SUPFAM" id="SSF52980">
    <property type="entry name" value="Restriction endonuclease-like"/>
    <property type="match status" value="1"/>
</dbReference>
<dbReference type="RefSeq" id="WP_093139600.1">
    <property type="nucleotide sequence ID" value="NZ_BMWO01000001.1"/>
</dbReference>
<name>A0A1G7CAI4_9FLAO</name>
<reference evidence="4 5" key="1">
    <citation type="submission" date="2016-10" db="EMBL/GenBank/DDBJ databases">
        <authorList>
            <person name="de Groot N.N."/>
        </authorList>
    </citation>
    <scope>NUCLEOTIDE SEQUENCE [LARGE SCALE GENOMIC DNA]</scope>
    <source>
        <strain evidence="4 5">DSM 16195</strain>
    </source>
</reference>
<evidence type="ECO:0000313" key="4">
    <source>
        <dbReference type="EMBL" id="SDE36348.1"/>
    </source>
</evidence>